<evidence type="ECO:0000256" key="2">
    <source>
        <dbReference type="SAM" id="Phobius"/>
    </source>
</evidence>
<dbReference type="Proteomes" id="UP001185012">
    <property type="component" value="Unassembled WGS sequence"/>
</dbReference>
<keyword evidence="2" id="KW-0472">Membrane</keyword>
<feature type="compositionally biased region" description="Basic and acidic residues" evidence="1">
    <location>
        <begin position="138"/>
        <end position="157"/>
    </location>
</feature>
<evidence type="ECO:0000313" key="3">
    <source>
        <dbReference type="EMBL" id="MDR6225577.1"/>
    </source>
</evidence>
<keyword evidence="4" id="KW-1185">Reference proteome</keyword>
<proteinExistence type="predicted"/>
<protein>
    <submittedName>
        <fullName evidence="3">Uncharacterized protein</fullName>
    </submittedName>
</protein>
<evidence type="ECO:0000313" key="4">
    <source>
        <dbReference type="Proteomes" id="UP001185012"/>
    </source>
</evidence>
<name>A0ABU1ILY4_9BACL</name>
<feature type="compositionally biased region" description="Basic and acidic residues" evidence="1">
    <location>
        <begin position="179"/>
        <end position="197"/>
    </location>
</feature>
<comment type="caution">
    <text evidence="3">The sequence shown here is derived from an EMBL/GenBank/DDBJ whole genome shotgun (WGS) entry which is preliminary data.</text>
</comment>
<feature type="compositionally biased region" description="Basic and acidic residues" evidence="1">
    <location>
        <begin position="114"/>
        <end position="130"/>
    </location>
</feature>
<accession>A0ABU1ILY4</accession>
<feature type="region of interest" description="Disordered" evidence="1">
    <location>
        <begin position="47"/>
        <end position="227"/>
    </location>
</feature>
<evidence type="ECO:0000256" key="1">
    <source>
        <dbReference type="SAM" id="MobiDB-lite"/>
    </source>
</evidence>
<feature type="compositionally biased region" description="Basic residues" evidence="1">
    <location>
        <begin position="169"/>
        <end position="178"/>
    </location>
</feature>
<dbReference type="EMBL" id="JAVDQG010000003">
    <property type="protein sequence ID" value="MDR6225577.1"/>
    <property type="molecule type" value="Genomic_DNA"/>
</dbReference>
<keyword evidence="2" id="KW-0812">Transmembrane</keyword>
<organism evidence="3 4">
    <name type="scientific">Desmospora profundinema</name>
    <dbReference type="NCBI Taxonomy" id="1571184"/>
    <lineage>
        <taxon>Bacteria</taxon>
        <taxon>Bacillati</taxon>
        <taxon>Bacillota</taxon>
        <taxon>Bacilli</taxon>
        <taxon>Bacillales</taxon>
        <taxon>Thermoactinomycetaceae</taxon>
        <taxon>Desmospora</taxon>
    </lineage>
</organism>
<reference evidence="3 4" key="1">
    <citation type="submission" date="2023-07" db="EMBL/GenBank/DDBJ databases">
        <title>Genomic Encyclopedia of Type Strains, Phase IV (KMG-IV): sequencing the most valuable type-strain genomes for metagenomic binning, comparative biology and taxonomic classification.</title>
        <authorList>
            <person name="Goeker M."/>
        </authorList>
    </citation>
    <scope>NUCLEOTIDE SEQUENCE [LARGE SCALE GENOMIC DNA]</scope>
    <source>
        <strain evidence="3 4">DSM 45903</strain>
    </source>
</reference>
<dbReference type="RefSeq" id="WP_309864437.1">
    <property type="nucleotide sequence ID" value="NZ_JAVDQG010000003.1"/>
</dbReference>
<sequence>MIIDWLTELPVMVWFGLAAGLVGILVIMVIINYKRSHEVDELQKAFGEPYDYPEEEEGEKLERKSVRKRKEASSKLEGSSSKAKEANTGEPLDGDSPPEKEVVAGQPFGLPEGKAVKQEPKKRERDKEPDSADPVDETVMKPEEKKGESSPEPEKTVDVGLESIEAPRKRVHGRKVSSTRRDQSVIDPEEKEKKGKADTSWATLSAEPLPPRGSRHGRNRRASSDKK</sequence>
<keyword evidence="2" id="KW-1133">Transmembrane helix</keyword>
<gene>
    <name evidence="3" type="ORF">JOE21_001575</name>
</gene>
<feature type="transmembrane region" description="Helical" evidence="2">
    <location>
        <begin position="12"/>
        <end position="33"/>
    </location>
</feature>